<accession>A0A1S2VD70</accession>
<dbReference type="Gene3D" id="3.30.110.70">
    <property type="entry name" value="Hypothetical protein apc22750. Chain B"/>
    <property type="match status" value="1"/>
</dbReference>
<dbReference type="EMBL" id="MORL01000019">
    <property type="protein sequence ID" value="OIN56717.1"/>
    <property type="molecule type" value="Genomic_DNA"/>
</dbReference>
<evidence type="ECO:0008006" key="3">
    <source>
        <dbReference type="Google" id="ProtNLM"/>
    </source>
</evidence>
<proteinExistence type="predicted"/>
<dbReference type="AlphaFoldDB" id="A0A1S2VD70"/>
<evidence type="ECO:0000313" key="2">
    <source>
        <dbReference type="Proteomes" id="UP000181790"/>
    </source>
</evidence>
<reference evidence="1 2" key="1">
    <citation type="submission" date="2016-10" db="EMBL/GenBank/DDBJ databases">
        <title>Arsenicibacter rosenii gen. nov., sp. nov., an efficient arsenic-methylating bacterium isolated from an arsenic-contaminated paddy soil.</title>
        <authorList>
            <person name="Huang K."/>
        </authorList>
    </citation>
    <scope>NUCLEOTIDE SEQUENCE [LARGE SCALE GENOMIC DNA]</scope>
    <source>
        <strain evidence="1 2">SM-1</strain>
    </source>
</reference>
<sequence>MRKILIAGLLAGLTGCFRPAIPISTQPNYPVDVFYENQRPDRSFEELQKLEMTQETLVTSRQMESGRMISRGNNMQDKELLLAKMSMEAKKLGATALVNIKYTYYTTATVNGYTLTATAVRYRQEN</sequence>
<protein>
    <recommendedName>
        <fullName evidence="3">Heavy metal-binding domain-containing protein</fullName>
    </recommendedName>
</protein>
<keyword evidence="2" id="KW-1185">Reference proteome</keyword>
<dbReference type="PROSITE" id="PS51257">
    <property type="entry name" value="PROKAR_LIPOPROTEIN"/>
    <property type="match status" value="1"/>
</dbReference>
<comment type="caution">
    <text evidence="1">The sequence shown here is derived from an EMBL/GenBank/DDBJ whole genome shotgun (WGS) entry which is preliminary data.</text>
</comment>
<dbReference type="Proteomes" id="UP000181790">
    <property type="component" value="Unassembled WGS sequence"/>
</dbReference>
<dbReference type="RefSeq" id="WP_071505634.1">
    <property type="nucleotide sequence ID" value="NZ_MORL01000019.1"/>
</dbReference>
<organism evidence="1 2">
    <name type="scientific">Arsenicibacter rosenii</name>
    <dbReference type="NCBI Taxonomy" id="1750698"/>
    <lineage>
        <taxon>Bacteria</taxon>
        <taxon>Pseudomonadati</taxon>
        <taxon>Bacteroidota</taxon>
        <taxon>Cytophagia</taxon>
        <taxon>Cytophagales</taxon>
        <taxon>Spirosomataceae</taxon>
        <taxon>Arsenicibacter</taxon>
    </lineage>
</organism>
<evidence type="ECO:0000313" key="1">
    <source>
        <dbReference type="EMBL" id="OIN56717.1"/>
    </source>
</evidence>
<name>A0A1S2VD70_9BACT</name>
<dbReference type="OrthoDB" id="958308at2"/>
<gene>
    <name evidence="1" type="ORF">BLX24_23335</name>
</gene>